<evidence type="ECO:0000313" key="2">
    <source>
        <dbReference type="Proteomes" id="UP000185544"/>
    </source>
</evidence>
<keyword evidence="2" id="KW-1185">Reference proteome</keyword>
<dbReference type="Gene3D" id="1.25.40.10">
    <property type="entry name" value="Tetratricopeptide repeat domain"/>
    <property type="match status" value="1"/>
</dbReference>
<proteinExistence type="predicted"/>
<reference evidence="1 2" key="1">
    <citation type="submission" date="2016-08" db="EMBL/GenBank/DDBJ databases">
        <title>Identification and validation of antigenic proteins from Pajaroellobacter abortibovis using de-novo genome sequence assembly and reverse vaccinology.</title>
        <authorList>
            <person name="Welly B.T."/>
            <person name="Miller M.R."/>
            <person name="Stott J.L."/>
            <person name="Blanchard M.T."/>
            <person name="Islas-Trejo A.D."/>
            <person name="O'Rourke S.M."/>
            <person name="Young A.E."/>
            <person name="Medrano J.F."/>
            <person name="Van Eenennaam A.L."/>
        </authorList>
    </citation>
    <scope>NUCLEOTIDE SEQUENCE [LARGE SCALE GENOMIC DNA]</scope>
    <source>
        <strain evidence="1 2">BTF92-0548A/99-0131</strain>
    </source>
</reference>
<accession>A0A1L6MUZ3</accession>
<evidence type="ECO:0008006" key="3">
    <source>
        <dbReference type="Google" id="ProtNLM"/>
    </source>
</evidence>
<dbReference type="EMBL" id="CP016908">
    <property type="protein sequence ID" value="APR99333.1"/>
    <property type="molecule type" value="Genomic_DNA"/>
</dbReference>
<dbReference type="KEGG" id="pabo:BCY86_00555"/>
<dbReference type="OrthoDB" id="5487644at2"/>
<protein>
    <recommendedName>
        <fullName evidence="3">Tetratricopeptide repeat protein</fullName>
    </recommendedName>
</protein>
<dbReference type="RefSeq" id="WP_075275966.1">
    <property type="nucleotide sequence ID" value="NZ_CP016908.1"/>
</dbReference>
<organism evidence="1 2">
    <name type="scientific">Pajaroellobacter abortibovis</name>
    <dbReference type="NCBI Taxonomy" id="1882918"/>
    <lineage>
        <taxon>Bacteria</taxon>
        <taxon>Pseudomonadati</taxon>
        <taxon>Myxococcota</taxon>
        <taxon>Polyangia</taxon>
        <taxon>Polyangiales</taxon>
        <taxon>Polyangiaceae</taxon>
    </lineage>
</organism>
<dbReference type="Proteomes" id="UP000185544">
    <property type="component" value="Chromosome"/>
</dbReference>
<dbReference type="InterPro" id="IPR011990">
    <property type="entry name" value="TPR-like_helical_dom_sf"/>
</dbReference>
<gene>
    <name evidence="1" type="ORF">BCY86_00555</name>
</gene>
<dbReference type="AlphaFoldDB" id="A0A1L6MUZ3"/>
<dbReference type="STRING" id="1882918.BCY86_00555"/>
<name>A0A1L6MUZ3_9BACT</name>
<dbReference type="SUPFAM" id="SSF48452">
    <property type="entry name" value="TPR-like"/>
    <property type="match status" value="1"/>
</dbReference>
<sequence>MVIFSACHSSFKAQPAEQGVLVDKWVTCASQSYYAGEWDDAVEASRAGLQIGRENASLKIIAARLALARLEFNEAIQLTSSLEDSEAYGIRWRAHWFQGEIEQAADELEEYLKAPSSKDMWAKEISRLARKGIGRHPFTLKGDLVVGIDMPRAGSMVVVPCELEGEQVFAVMATASSEVIIDSSTRKESAWVNLRFGGRIEVQDVPAIAYDLSGISRQLGAPIRLLLGTHFLRRTHVTWDRSGDQFVIRKEAPDFSLQAARIPLWYADGGAMLLPGRFAAVQETGIVLSMDSLAPYSIAFEEEGWKMLSGSFSAQEANRPVSVLPSLALGTARFSDIVVRQGVPIPEIPTHLPSMRMIGMVGGGLFSTKRVTIGEEGRCLWIENGPFMEQGSNGMGLSSL</sequence>
<evidence type="ECO:0000313" key="1">
    <source>
        <dbReference type="EMBL" id="APR99333.1"/>
    </source>
</evidence>